<evidence type="ECO:0000259" key="1">
    <source>
        <dbReference type="Pfam" id="PF13649"/>
    </source>
</evidence>
<dbReference type="GO" id="GO:0008168">
    <property type="term" value="F:methyltransferase activity"/>
    <property type="evidence" value="ECO:0007669"/>
    <property type="project" value="UniProtKB-KW"/>
</dbReference>
<dbReference type="Gene3D" id="3.40.50.150">
    <property type="entry name" value="Vaccinia Virus protein VP39"/>
    <property type="match status" value="1"/>
</dbReference>
<name>A0A2I6RLD3_MICEC</name>
<dbReference type="EMBL" id="MF036119">
    <property type="protein sequence ID" value="AUN87428.1"/>
    <property type="molecule type" value="Genomic_DNA"/>
</dbReference>
<reference evidence="2" key="1">
    <citation type="submission" date="2017-05" db="EMBL/GenBank/DDBJ databases">
        <title>methyltransferase genes in Micromonospora echinospora ATCC15835.</title>
        <authorList>
            <person name="Li S."/>
            <person name="Xiong B."/>
            <person name="Huang F."/>
            <person name="Reva A."/>
            <person name="Deng Z."/>
            <person name="Leadlay P.F."/>
            <person name="Sun Y."/>
        </authorList>
    </citation>
    <scope>NUCLEOTIDE SEQUENCE</scope>
    <source>
        <strain evidence="2">ATCC 15835</strain>
    </source>
</reference>
<keyword evidence="2" id="KW-0489">Methyltransferase</keyword>
<sequence>MTGDGFAATLHDRPGTVHWLVPADGPRRRLPVDRWHRAAGLADAAVVARCAGPTLDLGCGPGRMSVALARAGLSAVGVDVSARAVASTRARGAVAVQADLFGPLPAERRWAHTLLLDGNIGIGGDPPALLRRCRSLLRPSGTVLVELEPPGSGVWQGQAHVATGSHQGPVFRWAWLDTGAVADAAAVAGLAIGEVFRFGCRWFAELTRPDRTVTP</sequence>
<dbReference type="GO" id="GO:0032259">
    <property type="term" value="P:methylation"/>
    <property type="evidence" value="ECO:0007669"/>
    <property type="project" value="UniProtKB-KW"/>
</dbReference>
<dbReference type="InterPro" id="IPR029063">
    <property type="entry name" value="SAM-dependent_MTases_sf"/>
</dbReference>
<dbReference type="SUPFAM" id="SSF53335">
    <property type="entry name" value="S-adenosyl-L-methionine-dependent methyltransferases"/>
    <property type="match status" value="1"/>
</dbReference>
<dbReference type="CDD" id="cd02440">
    <property type="entry name" value="AdoMet_MTases"/>
    <property type="match status" value="1"/>
</dbReference>
<dbReference type="Pfam" id="PF13649">
    <property type="entry name" value="Methyltransf_25"/>
    <property type="match status" value="1"/>
</dbReference>
<organism evidence="2">
    <name type="scientific">Micromonospora echinospora</name>
    <name type="common">Micromonospora purpurea</name>
    <dbReference type="NCBI Taxonomy" id="1877"/>
    <lineage>
        <taxon>Bacteria</taxon>
        <taxon>Bacillati</taxon>
        <taxon>Actinomycetota</taxon>
        <taxon>Actinomycetes</taxon>
        <taxon>Micromonosporales</taxon>
        <taxon>Micromonosporaceae</taxon>
        <taxon>Micromonospora</taxon>
    </lineage>
</organism>
<evidence type="ECO:0000313" key="2">
    <source>
        <dbReference type="EMBL" id="AUN87428.1"/>
    </source>
</evidence>
<dbReference type="AlphaFoldDB" id="A0A2I6RLD3"/>
<feature type="domain" description="Methyltransferase" evidence="1">
    <location>
        <begin position="55"/>
        <end position="141"/>
    </location>
</feature>
<dbReference type="InterPro" id="IPR041698">
    <property type="entry name" value="Methyltransf_25"/>
</dbReference>
<keyword evidence="2" id="KW-0808">Transferase</keyword>
<proteinExistence type="predicted"/>
<protein>
    <submittedName>
        <fullName evidence="2">Putative methyltransferase</fullName>
    </submittedName>
</protein>
<accession>A0A2I6RLD3</accession>